<reference evidence="1" key="1">
    <citation type="journal article" date="2022" name="Int. J. Mol. Sci.">
        <title>Draft Genome of Tanacetum Coccineum: Genomic Comparison of Closely Related Tanacetum-Family Plants.</title>
        <authorList>
            <person name="Yamashiro T."/>
            <person name="Shiraishi A."/>
            <person name="Nakayama K."/>
            <person name="Satake H."/>
        </authorList>
    </citation>
    <scope>NUCLEOTIDE SEQUENCE</scope>
</reference>
<dbReference type="EMBL" id="BQNB010017719">
    <property type="protein sequence ID" value="GJT66492.1"/>
    <property type="molecule type" value="Genomic_DNA"/>
</dbReference>
<keyword evidence="2" id="KW-1185">Reference proteome</keyword>
<comment type="caution">
    <text evidence="1">The sequence shown here is derived from an EMBL/GenBank/DDBJ whole genome shotgun (WGS) entry which is preliminary data.</text>
</comment>
<accession>A0ABQ5FV02</accession>
<sequence length="217" mass="23862">MGCYLTSWFSKKQTALAISTTEAEYASTGKVCQQALWMKQALVDFDIKLDDIPILCNNKGAIDLRVGVAFGSSFQKESSALSVDSSPIRCIDVGGRRVILPLLGSVIVSLRAVLEHDGHVFMLLCQRIWPWIIVSVSCKVPKVSVDPLLLSVIRELSYYTLTVLARDYSCISGSYSRLRHPSSTVMEVKKPKVTLCLGVLDFPCKLGECLTLPTTLS</sequence>
<evidence type="ECO:0008006" key="3">
    <source>
        <dbReference type="Google" id="ProtNLM"/>
    </source>
</evidence>
<evidence type="ECO:0000313" key="1">
    <source>
        <dbReference type="EMBL" id="GJT66492.1"/>
    </source>
</evidence>
<reference evidence="1" key="2">
    <citation type="submission" date="2022-01" db="EMBL/GenBank/DDBJ databases">
        <authorList>
            <person name="Yamashiro T."/>
            <person name="Shiraishi A."/>
            <person name="Satake H."/>
            <person name="Nakayama K."/>
        </authorList>
    </citation>
    <scope>NUCLEOTIDE SEQUENCE</scope>
</reference>
<evidence type="ECO:0000313" key="2">
    <source>
        <dbReference type="Proteomes" id="UP001151760"/>
    </source>
</evidence>
<protein>
    <recommendedName>
        <fullName evidence="3">Copia protein</fullName>
    </recommendedName>
</protein>
<proteinExistence type="predicted"/>
<gene>
    <name evidence="1" type="ORF">Tco_1017972</name>
</gene>
<dbReference type="Proteomes" id="UP001151760">
    <property type="component" value="Unassembled WGS sequence"/>
</dbReference>
<organism evidence="1 2">
    <name type="scientific">Tanacetum coccineum</name>
    <dbReference type="NCBI Taxonomy" id="301880"/>
    <lineage>
        <taxon>Eukaryota</taxon>
        <taxon>Viridiplantae</taxon>
        <taxon>Streptophyta</taxon>
        <taxon>Embryophyta</taxon>
        <taxon>Tracheophyta</taxon>
        <taxon>Spermatophyta</taxon>
        <taxon>Magnoliopsida</taxon>
        <taxon>eudicotyledons</taxon>
        <taxon>Gunneridae</taxon>
        <taxon>Pentapetalae</taxon>
        <taxon>asterids</taxon>
        <taxon>campanulids</taxon>
        <taxon>Asterales</taxon>
        <taxon>Asteraceae</taxon>
        <taxon>Asteroideae</taxon>
        <taxon>Anthemideae</taxon>
        <taxon>Anthemidinae</taxon>
        <taxon>Tanacetum</taxon>
    </lineage>
</organism>
<name>A0ABQ5FV02_9ASTR</name>